<dbReference type="InterPro" id="IPR002913">
    <property type="entry name" value="START_lipid-bd_dom"/>
</dbReference>
<dbReference type="InterPro" id="IPR023393">
    <property type="entry name" value="START-like_dom_sf"/>
</dbReference>
<keyword evidence="2" id="KW-0256">Endoplasmic reticulum</keyword>
<dbReference type="InterPro" id="IPR001849">
    <property type="entry name" value="PH_domain"/>
</dbReference>
<dbReference type="SUPFAM" id="SSF50729">
    <property type="entry name" value="PH domain-like"/>
    <property type="match status" value="1"/>
</dbReference>
<protein>
    <recommendedName>
        <fullName evidence="8">START domain-containing protein</fullName>
    </recommendedName>
</protein>
<dbReference type="EMBL" id="CM017325">
    <property type="protein sequence ID" value="KAE8055754.1"/>
    <property type="molecule type" value="Genomic_DNA"/>
</dbReference>
<evidence type="ECO:0000256" key="3">
    <source>
        <dbReference type="SAM" id="MobiDB-lite"/>
    </source>
</evidence>
<organism evidence="6 7">
    <name type="scientific">Carpinus fangiana</name>
    <dbReference type="NCBI Taxonomy" id="176857"/>
    <lineage>
        <taxon>Eukaryota</taxon>
        <taxon>Viridiplantae</taxon>
        <taxon>Streptophyta</taxon>
        <taxon>Embryophyta</taxon>
        <taxon>Tracheophyta</taxon>
        <taxon>Spermatophyta</taxon>
        <taxon>Magnoliopsida</taxon>
        <taxon>eudicotyledons</taxon>
        <taxon>Gunneridae</taxon>
        <taxon>Pentapetalae</taxon>
        <taxon>rosids</taxon>
        <taxon>fabids</taxon>
        <taxon>Fagales</taxon>
        <taxon>Betulaceae</taxon>
        <taxon>Carpinus</taxon>
    </lineage>
</organism>
<feature type="compositionally biased region" description="Acidic residues" evidence="3">
    <location>
        <begin position="448"/>
        <end position="464"/>
    </location>
</feature>
<dbReference type="AlphaFoldDB" id="A0A5N6R7C5"/>
<dbReference type="Gene3D" id="2.30.29.30">
    <property type="entry name" value="Pleckstrin-homology domain (PH domain)/Phosphotyrosine-binding domain (PTB)"/>
    <property type="match status" value="1"/>
</dbReference>
<feature type="domain" description="PH" evidence="4">
    <location>
        <begin position="4"/>
        <end position="111"/>
    </location>
</feature>
<evidence type="ECO:0008006" key="8">
    <source>
        <dbReference type="Google" id="ProtNLM"/>
    </source>
</evidence>
<dbReference type="InterPro" id="IPR011993">
    <property type="entry name" value="PH-like_dom_sf"/>
</dbReference>
<proteinExistence type="predicted"/>
<gene>
    <name evidence="6" type="ORF">FH972_012576</name>
</gene>
<keyword evidence="7" id="KW-1185">Reference proteome</keyword>
<dbReference type="Pfam" id="PF01852">
    <property type="entry name" value="START"/>
    <property type="match status" value="1"/>
</dbReference>
<dbReference type="GO" id="GO:0005783">
    <property type="term" value="C:endoplasmic reticulum"/>
    <property type="evidence" value="ECO:0007669"/>
    <property type="project" value="UniProtKB-SubCell"/>
</dbReference>
<dbReference type="Pfam" id="PF00169">
    <property type="entry name" value="PH"/>
    <property type="match status" value="1"/>
</dbReference>
<sequence>MLSKVVYEGWMVRYGRRKIGRSFIHMRYFVLGSRLLAYYKKKPQDNQVPIKTMVIDGNCRVEDRGLKTHHGHMVYVLCVYNKKEKHHRITMAAFNIQEALIWKEKIELVIDQHQGSQAANGNKYVSFEYKSGMDNGRTASSSDHESQFSAQEDEDDAHPNLMRRTTIGNGLPESVFDWTRELDSELSSQNSNNQAFSRKHWRLLQCQNGLRIYEELLEVDYLPRSCSRAMKAVGVVEGTCEEIFELVMSMDGTRFEWDCSFQYGSLVEEVDGHTALLYHRLQLDWFPMFVWPRDLCYVRYWRRNDDGSYVVLFRSREHENCGPQPGYVRAHIESGGYNISPLKARNGRPRAQVQHLMQIDLKGWGVGYVSSFQQHCLLQMLNSVAGLREWFAQTDERNAPPRIPVMVNMTSASVSSKKGEKLHASLHPSAPTDQINAANRNSVMMEEYSDEDEEFQMPEAEQEADSSGLESDIKRTALEEEPVDQIDLSCFSGNLRRNDRDNARDCWKISEGNNFRVRSKHFCFDKTKISAGKHLMDLVAVDWFKDTKRMDHVARRQGCAAQVALEKGLFSMVINLQVPGSTHYSMVFYFVTKELVPGSLLQRFVDGDDEFRNSRLKLIPSVPKGSWIVRQSVGSTPCLLGKAVDCNYIRCPKYLEIDVDIGSSTVANGVLGLVVGVITTLVVDMAFLVQANTTDELPERLIGAVRVSHIELSSAIVPKLEQDPL</sequence>
<dbReference type="PROSITE" id="PS50003">
    <property type="entry name" value="PH_DOMAIN"/>
    <property type="match status" value="1"/>
</dbReference>
<feature type="region of interest" description="Disordered" evidence="3">
    <location>
        <begin position="448"/>
        <end position="470"/>
    </location>
</feature>
<dbReference type="SMART" id="SM00233">
    <property type="entry name" value="PH"/>
    <property type="match status" value="1"/>
</dbReference>
<comment type="subcellular location">
    <subcellularLocation>
        <location evidence="1">Endoplasmic reticulum</location>
    </subcellularLocation>
</comment>
<dbReference type="InterPro" id="IPR009769">
    <property type="entry name" value="EDR2_C"/>
</dbReference>
<dbReference type="Pfam" id="PF07059">
    <property type="entry name" value="EDR2_C"/>
    <property type="match status" value="1"/>
</dbReference>
<evidence type="ECO:0000256" key="1">
    <source>
        <dbReference type="ARBA" id="ARBA00004240"/>
    </source>
</evidence>
<accession>A0A5N6R7C5</accession>
<dbReference type="PROSITE" id="PS50848">
    <property type="entry name" value="START"/>
    <property type="match status" value="1"/>
</dbReference>
<evidence type="ECO:0000313" key="6">
    <source>
        <dbReference type="EMBL" id="KAE8055754.1"/>
    </source>
</evidence>
<dbReference type="CDD" id="cd00177">
    <property type="entry name" value="START"/>
    <property type="match status" value="1"/>
</dbReference>
<name>A0A5N6R7C5_9ROSI</name>
<dbReference type="CDD" id="cd00821">
    <property type="entry name" value="PH"/>
    <property type="match status" value="1"/>
</dbReference>
<dbReference type="InterPro" id="IPR045096">
    <property type="entry name" value="EDR2-like"/>
</dbReference>
<dbReference type="PANTHER" id="PTHR12136:SF100">
    <property type="entry name" value="PROTEIN ENHANCED DISEASE RESISTANCE 2-LIKE"/>
    <property type="match status" value="1"/>
</dbReference>
<dbReference type="SMART" id="SM00234">
    <property type="entry name" value="START"/>
    <property type="match status" value="1"/>
</dbReference>
<dbReference type="SUPFAM" id="SSF55961">
    <property type="entry name" value="Bet v1-like"/>
    <property type="match status" value="1"/>
</dbReference>
<dbReference type="Gene3D" id="3.30.530.20">
    <property type="match status" value="1"/>
</dbReference>
<dbReference type="GO" id="GO:0008289">
    <property type="term" value="F:lipid binding"/>
    <property type="evidence" value="ECO:0007669"/>
    <property type="project" value="InterPro"/>
</dbReference>
<evidence type="ECO:0000313" key="7">
    <source>
        <dbReference type="Proteomes" id="UP000327013"/>
    </source>
</evidence>
<reference evidence="6 7" key="1">
    <citation type="submission" date="2019-06" db="EMBL/GenBank/DDBJ databases">
        <title>A chromosomal-level reference genome of Carpinus fangiana (Coryloideae, Betulaceae).</title>
        <authorList>
            <person name="Yang X."/>
            <person name="Wang Z."/>
            <person name="Zhang L."/>
            <person name="Hao G."/>
            <person name="Liu J."/>
            <person name="Yang Y."/>
        </authorList>
    </citation>
    <scope>NUCLEOTIDE SEQUENCE [LARGE SCALE GENOMIC DNA]</scope>
    <source>
        <strain evidence="6">Cfa_2016G</strain>
        <tissue evidence="6">Leaf</tissue>
    </source>
</reference>
<evidence type="ECO:0000259" key="5">
    <source>
        <dbReference type="PROSITE" id="PS50848"/>
    </source>
</evidence>
<evidence type="ECO:0000256" key="2">
    <source>
        <dbReference type="ARBA" id="ARBA00022824"/>
    </source>
</evidence>
<dbReference type="OrthoDB" id="9970435at2759"/>
<evidence type="ECO:0000259" key="4">
    <source>
        <dbReference type="PROSITE" id="PS50003"/>
    </source>
</evidence>
<dbReference type="Proteomes" id="UP000327013">
    <property type="component" value="Chromosome 5"/>
</dbReference>
<feature type="domain" description="START" evidence="5">
    <location>
        <begin position="201"/>
        <end position="363"/>
    </location>
</feature>
<feature type="region of interest" description="Disordered" evidence="3">
    <location>
        <begin position="135"/>
        <end position="168"/>
    </location>
</feature>
<dbReference type="PANTHER" id="PTHR12136">
    <property type="entry name" value="ENHANCED DISEASE RESISTANCE-RELATED"/>
    <property type="match status" value="1"/>
</dbReference>